<evidence type="ECO:0000313" key="4">
    <source>
        <dbReference type="Proteomes" id="UP001301769"/>
    </source>
</evidence>
<evidence type="ECO:0000256" key="2">
    <source>
        <dbReference type="SAM" id="MobiDB-lite"/>
    </source>
</evidence>
<organism evidence="3 4">
    <name type="scientific">Rhypophila decipiens</name>
    <dbReference type="NCBI Taxonomy" id="261697"/>
    <lineage>
        <taxon>Eukaryota</taxon>
        <taxon>Fungi</taxon>
        <taxon>Dikarya</taxon>
        <taxon>Ascomycota</taxon>
        <taxon>Pezizomycotina</taxon>
        <taxon>Sordariomycetes</taxon>
        <taxon>Sordariomycetidae</taxon>
        <taxon>Sordariales</taxon>
        <taxon>Naviculisporaceae</taxon>
        <taxon>Rhypophila</taxon>
    </lineage>
</organism>
<gene>
    <name evidence="3" type="ORF">QBC37DRAFT_281091</name>
</gene>
<feature type="region of interest" description="Disordered" evidence="2">
    <location>
        <begin position="137"/>
        <end position="200"/>
    </location>
</feature>
<dbReference type="AlphaFoldDB" id="A0AAN6YFF3"/>
<dbReference type="EMBL" id="MU858077">
    <property type="protein sequence ID" value="KAK4215642.1"/>
    <property type="molecule type" value="Genomic_DNA"/>
</dbReference>
<dbReference type="InterPro" id="IPR052973">
    <property type="entry name" value="Fungal_sec-metab_reg_TF"/>
</dbReference>
<reference evidence="3" key="2">
    <citation type="submission" date="2023-05" db="EMBL/GenBank/DDBJ databases">
        <authorList>
            <consortium name="Lawrence Berkeley National Laboratory"/>
            <person name="Steindorff A."/>
            <person name="Hensen N."/>
            <person name="Bonometti L."/>
            <person name="Westerberg I."/>
            <person name="Brannstrom I.O."/>
            <person name="Guillou S."/>
            <person name="Cros-Aarteil S."/>
            <person name="Calhoun S."/>
            <person name="Haridas S."/>
            <person name="Kuo A."/>
            <person name="Mondo S."/>
            <person name="Pangilinan J."/>
            <person name="Riley R."/>
            <person name="Labutti K."/>
            <person name="Andreopoulos B."/>
            <person name="Lipzen A."/>
            <person name="Chen C."/>
            <person name="Yanf M."/>
            <person name="Daum C."/>
            <person name="Ng V."/>
            <person name="Clum A."/>
            <person name="Ohm R."/>
            <person name="Martin F."/>
            <person name="Silar P."/>
            <person name="Natvig D."/>
            <person name="Lalanne C."/>
            <person name="Gautier V."/>
            <person name="Ament-Velasquez S.L."/>
            <person name="Kruys A."/>
            <person name="Hutchinson M.I."/>
            <person name="Powell A.J."/>
            <person name="Barry K."/>
            <person name="Miller A.N."/>
            <person name="Grigoriev I.V."/>
            <person name="Debuchy R."/>
            <person name="Gladieux P."/>
            <person name="Thoren M.H."/>
            <person name="Johannesson H."/>
        </authorList>
    </citation>
    <scope>NUCLEOTIDE SEQUENCE</scope>
    <source>
        <strain evidence="3">PSN293</strain>
    </source>
</reference>
<accession>A0AAN6YFF3</accession>
<dbReference type="PANTHER" id="PTHR35392">
    <property type="entry name" value="ZN(II)2CYS6 TRANSCRIPTION FACTOR (EUROFUNG)-RELATED-RELATED"/>
    <property type="match status" value="1"/>
</dbReference>
<keyword evidence="4" id="KW-1185">Reference proteome</keyword>
<dbReference type="InterPro" id="IPR001138">
    <property type="entry name" value="Zn2Cys6_DnaBD"/>
</dbReference>
<name>A0AAN6YFF3_9PEZI</name>
<dbReference type="Proteomes" id="UP001301769">
    <property type="component" value="Unassembled WGS sequence"/>
</dbReference>
<dbReference type="GO" id="GO:0000981">
    <property type="term" value="F:DNA-binding transcription factor activity, RNA polymerase II-specific"/>
    <property type="evidence" value="ECO:0007669"/>
    <property type="project" value="InterPro"/>
</dbReference>
<feature type="compositionally biased region" description="Low complexity" evidence="2">
    <location>
        <begin position="85"/>
        <end position="98"/>
    </location>
</feature>
<sequence length="743" mass="82355">MGRRPNALILQYFERGPKLQDQSNRYPHTCKSCGEHFPRGRIDSLTAHLTKRCPAISQEDRLNAFMALSGMTHASHRIQHGRNGQPQVQAHAQAQAQAHFHDQPSTAPVDVPTIQGGIERDWSKLSVLAEVSRQIEQNEKSDVPVGSTTATGQAGPPTNERSELQDQYAGDSTSSVRDAPGERPVDSSLLREGAMSPTAEERLQEALRVEDESVNSSNLTMAAAAAARLQPTLLDPQLLGDDAAAAAAAEAASATVAAALAGSLPPIDQSSPAVLPPLSIATSQPWGEITYTSEGFQTQPLPAEMPHHMIPLRGGYPLEPNAPSGVRARHSRAKFDPTRRKQVQEVRKIGACIRCRVLRKTCSQGQPCDTCRKVLSPRVWRSGCVRTKFAETLDLYTAGVQVVLAQARINTIKQAATVTNNRLQIVARQFNDKESRLELQVLQVEGALDLLGKQESVDSAGNEEPFVIIDNDTQDVPARVEAYMREALPDLIKEEPSNFMQVTLETAQRIAQGANDELLKKSLELYGLVELLSRERQWHIYITTGIEEQPYRLMRLYDTNETFNTICLQLAAAAERKAVATSKALLTGMQRVLQDSKVKIDFNMYYAALILLNCVEKSTWSFKAWEQDNLRNIWPLEKNPGDFTDQGYVIANLLRMLLGIRKALPRTMRRESDGKLITDEQDPVLRDYFEAINLGCKFSRAPRPCVFDDVKAIQEQPMQPIFSPTDPRSLELLFCSTLLLPVA</sequence>
<comment type="caution">
    <text evidence="3">The sequence shown here is derived from an EMBL/GenBank/DDBJ whole genome shotgun (WGS) entry which is preliminary data.</text>
</comment>
<protein>
    <submittedName>
        <fullName evidence="3">Uncharacterized protein</fullName>
    </submittedName>
</protein>
<evidence type="ECO:0000256" key="1">
    <source>
        <dbReference type="ARBA" id="ARBA00023242"/>
    </source>
</evidence>
<dbReference type="GO" id="GO:0008270">
    <property type="term" value="F:zinc ion binding"/>
    <property type="evidence" value="ECO:0007669"/>
    <property type="project" value="InterPro"/>
</dbReference>
<dbReference type="CDD" id="cd00067">
    <property type="entry name" value="GAL4"/>
    <property type="match status" value="1"/>
</dbReference>
<keyword evidence="1" id="KW-0539">Nucleus</keyword>
<evidence type="ECO:0000313" key="3">
    <source>
        <dbReference type="EMBL" id="KAK4215642.1"/>
    </source>
</evidence>
<reference evidence="3" key="1">
    <citation type="journal article" date="2023" name="Mol. Phylogenet. Evol.">
        <title>Genome-scale phylogeny and comparative genomics of the fungal order Sordariales.</title>
        <authorList>
            <person name="Hensen N."/>
            <person name="Bonometti L."/>
            <person name="Westerberg I."/>
            <person name="Brannstrom I.O."/>
            <person name="Guillou S."/>
            <person name="Cros-Aarteil S."/>
            <person name="Calhoun S."/>
            <person name="Haridas S."/>
            <person name="Kuo A."/>
            <person name="Mondo S."/>
            <person name="Pangilinan J."/>
            <person name="Riley R."/>
            <person name="LaButti K."/>
            <person name="Andreopoulos B."/>
            <person name="Lipzen A."/>
            <person name="Chen C."/>
            <person name="Yan M."/>
            <person name="Daum C."/>
            <person name="Ng V."/>
            <person name="Clum A."/>
            <person name="Steindorff A."/>
            <person name="Ohm R.A."/>
            <person name="Martin F."/>
            <person name="Silar P."/>
            <person name="Natvig D.O."/>
            <person name="Lalanne C."/>
            <person name="Gautier V."/>
            <person name="Ament-Velasquez S.L."/>
            <person name="Kruys A."/>
            <person name="Hutchinson M.I."/>
            <person name="Powell A.J."/>
            <person name="Barry K."/>
            <person name="Miller A.N."/>
            <person name="Grigoriev I.V."/>
            <person name="Debuchy R."/>
            <person name="Gladieux P."/>
            <person name="Hiltunen Thoren M."/>
            <person name="Johannesson H."/>
        </authorList>
    </citation>
    <scope>NUCLEOTIDE SEQUENCE</scope>
    <source>
        <strain evidence="3">PSN293</strain>
    </source>
</reference>
<dbReference type="PANTHER" id="PTHR35392:SF2">
    <property type="entry name" value="ZN(II)2CYS6 TRANSCRIPTION FACTOR (EUROFUNG)"/>
    <property type="match status" value="1"/>
</dbReference>
<proteinExistence type="predicted"/>
<feature type="region of interest" description="Disordered" evidence="2">
    <location>
        <begin position="77"/>
        <end position="113"/>
    </location>
</feature>